<dbReference type="AlphaFoldDB" id="A0A5N5L5U2"/>
<comment type="caution">
    <text evidence="5">The sequence shown here is derived from an EMBL/GenBank/DDBJ whole genome shotgun (WGS) entry which is preliminary data.</text>
</comment>
<evidence type="ECO:0000313" key="5">
    <source>
        <dbReference type="EMBL" id="KAB5537461.1"/>
    </source>
</evidence>
<evidence type="ECO:0000256" key="1">
    <source>
        <dbReference type="ARBA" id="ARBA00009861"/>
    </source>
</evidence>
<evidence type="ECO:0000256" key="4">
    <source>
        <dbReference type="SAM" id="MobiDB-lite"/>
    </source>
</evidence>
<keyword evidence="2" id="KW-0808">Transferase</keyword>
<protein>
    <submittedName>
        <fullName evidence="5">Uncharacterized protein</fullName>
    </submittedName>
</protein>
<feature type="region of interest" description="Disordered" evidence="4">
    <location>
        <begin position="199"/>
        <end position="223"/>
    </location>
</feature>
<reference evidence="6" key="1">
    <citation type="journal article" date="2019" name="Gigascience">
        <title>De novo genome assembly of the endangered Acer yangbiense, a plant species with extremely small populations endemic to Yunnan Province, China.</title>
        <authorList>
            <person name="Yang J."/>
            <person name="Wariss H.M."/>
            <person name="Tao L."/>
            <person name="Zhang R."/>
            <person name="Yun Q."/>
            <person name="Hollingsworth P."/>
            <person name="Dao Z."/>
            <person name="Luo G."/>
            <person name="Guo H."/>
            <person name="Ma Y."/>
            <person name="Sun W."/>
        </authorList>
    </citation>
    <scope>NUCLEOTIDE SEQUENCE [LARGE SCALE GENOMIC DNA]</scope>
    <source>
        <strain evidence="6">cv. br00</strain>
    </source>
</reference>
<dbReference type="GO" id="GO:0016746">
    <property type="term" value="F:acyltransferase activity"/>
    <property type="evidence" value="ECO:0007669"/>
    <property type="project" value="UniProtKB-KW"/>
</dbReference>
<comment type="similarity">
    <text evidence="1">Belongs to the plant acyltransferase family.</text>
</comment>
<feature type="compositionally biased region" description="Basic and acidic residues" evidence="4">
    <location>
        <begin position="211"/>
        <end position="223"/>
    </location>
</feature>
<organism evidence="5 6">
    <name type="scientific">Salix brachista</name>
    <dbReference type="NCBI Taxonomy" id="2182728"/>
    <lineage>
        <taxon>Eukaryota</taxon>
        <taxon>Viridiplantae</taxon>
        <taxon>Streptophyta</taxon>
        <taxon>Embryophyta</taxon>
        <taxon>Tracheophyta</taxon>
        <taxon>Spermatophyta</taxon>
        <taxon>Magnoliopsida</taxon>
        <taxon>eudicotyledons</taxon>
        <taxon>Gunneridae</taxon>
        <taxon>Pentapetalae</taxon>
        <taxon>rosids</taxon>
        <taxon>fabids</taxon>
        <taxon>Malpighiales</taxon>
        <taxon>Salicaceae</taxon>
        <taxon>Saliceae</taxon>
        <taxon>Salix</taxon>
    </lineage>
</organism>
<name>A0A5N5L5U2_9ROSI</name>
<accession>A0A5N5L5U2</accession>
<dbReference type="Gene3D" id="3.30.559.10">
    <property type="entry name" value="Chloramphenicol acetyltransferase-like domain"/>
    <property type="match status" value="1"/>
</dbReference>
<dbReference type="PANTHER" id="PTHR31623">
    <property type="entry name" value="F21J9.9"/>
    <property type="match status" value="1"/>
</dbReference>
<dbReference type="PANTHER" id="PTHR31623:SF46">
    <property type="entry name" value="VINORINE SYNTHASE-LIKE"/>
    <property type="match status" value="1"/>
</dbReference>
<keyword evidence="6" id="KW-1185">Reference proteome</keyword>
<dbReference type="Proteomes" id="UP000326939">
    <property type="component" value="Chromosome 10"/>
</dbReference>
<dbReference type="Pfam" id="PF02458">
    <property type="entry name" value="Transferase"/>
    <property type="match status" value="1"/>
</dbReference>
<sequence length="223" mass="24463">MLEAARSLYIRALQRRQNTTKLIKMKLEIEVISREVIKPSSPTPDHLRHYQLSFLDQISPPVYNPLLLFYPADGDVKINSTEKTNQLKQSLSEVLSLYYPLAGRIQDNLFVECNDEGIPFFQAEVRCRLSQVAENPAPGELSKLIPFALDDAEGLPLGIQYNIFECGGIVIGGDGGDRGAEKYGEVDWELVMTGEGVIMGSEGGDDSGAGIEREGGTDGEKLG</sequence>
<proteinExistence type="inferred from homology"/>
<dbReference type="EMBL" id="VDCV01000010">
    <property type="protein sequence ID" value="KAB5537461.1"/>
    <property type="molecule type" value="Genomic_DNA"/>
</dbReference>
<evidence type="ECO:0000256" key="2">
    <source>
        <dbReference type="ARBA" id="ARBA00022679"/>
    </source>
</evidence>
<dbReference type="InterPro" id="IPR023213">
    <property type="entry name" value="CAT-like_dom_sf"/>
</dbReference>
<evidence type="ECO:0000256" key="3">
    <source>
        <dbReference type="ARBA" id="ARBA00023315"/>
    </source>
</evidence>
<evidence type="ECO:0000313" key="6">
    <source>
        <dbReference type="Proteomes" id="UP000326939"/>
    </source>
</evidence>
<gene>
    <name evidence="5" type="ORF">DKX38_014994</name>
</gene>
<keyword evidence="3" id="KW-0012">Acyltransferase</keyword>